<dbReference type="Gene3D" id="3.90.1590.10">
    <property type="entry name" value="glutathione-dependent formaldehyde- activating enzyme (gfa)"/>
    <property type="match status" value="1"/>
</dbReference>
<name>A0A437LYE5_9SPHN</name>
<organism evidence="6 7">
    <name type="scientific">Sphingomonas crocodyli</name>
    <dbReference type="NCBI Taxonomy" id="1979270"/>
    <lineage>
        <taxon>Bacteria</taxon>
        <taxon>Pseudomonadati</taxon>
        <taxon>Pseudomonadota</taxon>
        <taxon>Alphaproteobacteria</taxon>
        <taxon>Sphingomonadales</taxon>
        <taxon>Sphingomonadaceae</taxon>
        <taxon>Sphingomonas</taxon>
    </lineage>
</organism>
<evidence type="ECO:0000256" key="3">
    <source>
        <dbReference type="ARBA" id="ARBA00022833"/>
    </source>
</evidence>
<evidence type="ECO:0000259" key="5">
    <source>
        <dbReference type="PROSITE" id="PS51891"/>
    </source>
</evidence>
<dbReference type="Pfam" id="PF04828">
    <property type="entry name" value="GFA"/>
    <property type="match status" value="1"/>
</dbReference>
<evidence type="ECO:0000313" key="7">
    <source>
        <dbReference type="Proteomes" id="UP000282971"/>
    </source>
</evidence>
<comment type="similarity">
    <text evidence="1">Belongs to the Gfa family.</text>
</comment>
<keyword evidence="2" id="KW-0479">Metal-binding</keyword>
<dbReference type="GO" id="GO:0046872">
    <property type="term" value="F:metal ion binding"/>
    <property type="evidence" value="ECO:0007669"/>
    <property type="project" value="UniProtKB-KW"/>
</dbReference>
<protein>
    <submittedName>
        <fullName evidence="6">GFA family protein</fullName>
    </submittedName>
</protein>
<dbReference type="InterPro" id="IPR011057">
    <property type="entry name" value="Mss4-like_sf"/>
</dbReference>
<dbReference type="PROSITE" id="PS51891">
    <property type="entry name" value="CENP_V_GFA"/>
    <property type="match status" value="1"/>
</dbReference>
<proteinExistence type="inferred from homology"/>
<gene>
    <name evidence="6" type="ORF">EOD43_19425</name>
</gene>
<dbReference type="GO" id="GO:0016846">
    <property type="term" value="F:carbon-sulfur lyase activity"/>
    <property type="evidence" value="ECO:0007669"/>
    <property type="project" value="InterPro"/>
</dbReference>
<feature type="domain" description="CENP-V/GFA" evidence="5">
    <location>
        <begin position="5"/>
        <end position="124"/>
    </location>
</feature>
<keyword evidence="3" id="KW-0862">Zinc</keyword>
<dbReference type="RefSeq" id="WP_127745688.1">
    <property type="nucleotide sequence ID" value="NZ_SACN01000003.1"/>
</dbReference>
<dbReference type="EMBL" id="SACN01000003">
    <property type="protein sequence ID" value="RVT90430.1"/>
    <property type="molecule type" value="Genomic_DNA"/>
</dbReference>
<dbReference type="AlphaFoldDB" id="A0A437LYE5"/>
<keyword evidence="4" id="KW-0456">Lyase</keyword>
<keyword evidence="7" id="KW-1185">Reference proteome</keyword>
<accession>A0A437LYE5</accession>
<evidence type="ECO:0000256" key="2">
    <source>
        <dbReference type="ARBA" id="ARBA00022723"/>
    </source>
</evidence>
<comment type="caution">
    <text evidence="6">The sequence shown here is derived from an EMBL/GenBank/DDBJ whole genome shotgun (WGS) entry which is preliminary data.</text>
</comment>
<dbReference type="InterPro" id="IPR006913">
    <property type="entry name" value="CENP-V/GFA"/>
</dbReference>
<sequence length="144" mass="15814">MTGENDGGCACGAVRFVAIGAPLRAGLCHCRTCQKAHAAPCYPFAVFPISKVHLRGPVRSWSSSPGYDRRFCAMCGSRVAGVLAEEIELSLVQFDQSDLIEPQYESWAGKRARWMQALDLPQYDQNREAPDLCVLRPALSDPAR</sequence>
<dbReference type="SUPFAM" id="SSF51316">
    <property type="entry name" value="Mss4-like"/>
    <property type="match status" value="1"/>
</dbReference>
<evidence type="ECO:0000256" key="1">
    <source>
        <dbReference type="ARBA" id="ARBA00005495"/>
    </source>
</evidence>
<dbReference type="PANTHER" id="PTHR33337:SF40">
    <property type="entry name" value="CENP-V_GFA DOMAIN-CONTAINING PROTEIN-RELATED"/>
    <property type="match status" value="1"/>
</dbReference>
<dbReference type="OrthoDB" id="7186766at2"/>
<evidence type="ECO:0000256" key="4">
    <source>
        <dbReference type="ARBA" id="ARBA00023239"/>
    </source>
</evidence>
<dbReference type="Proteomes" id="UP000282971">
    <property type="component" value="Unassembled WGS sequence"/>
</dbReference>
<evidence type="ECO:0000313" key="6">
    <source>
        <dbReference type="EMBL" id="RVT90430.1"/>
    </source>
</evidence>
<reference evidence="6 7" key="1">
    <citation type="submission" date="2019-01" db="EMBL/GenBank/DDBJ databases">
        <authorList>
            <person name="Chen W.-M."/>
        </authorList>
    </citation>
    <scope>NUCLEOTIDE SEQUENCE [LARGE SCALE GENOMIC DNA]</scope>
    <source>
        <strain evidence="6 7">CCP-7</strain>
    </source>
</reference>
<dbReference type="PANTHER" id="PTHR33337">
    <property type="entry name" value="GFA DOMAIN-CONTAINING PROTEIN"/>
    <property type="match status" value="1"/>
</dbReference>